<dbReference type="GO" id="GO:0046872">
    <property type="term" value="F:metal ion binding"/>
    <property type="evidence" value="ECO:0007669"/>
    <property type="project" value="UniProtKB-KW"/>
</dbReference>
<feature type="domain" description="Enoyl reductase (ER)" evidence="7">
    <location>
        <begin position="14"/>
        <end position="370"/>
    </location>
</feature>
<keyword evidence="3" id="KW-0479">Metal-binding</keyword>
<comment type="caution">
    <text evidence="8">The sequence shown here is derived from an EMBL/GenBank/DDBJ whole genome shotgun (WGS) entry which is preliminary data.</text>
</comment>
<dbReference type="Pfam" id="PF00107">
    <property type="entry name" value="ADH_zinc_N"/>
    <property type="match status" value="1"/>
</dbReference>
<proteinExistence type="inferred from homology"/>
<dbReference type="Gene3D" id="3.90.180.10">
    <property type="entry name" value="Medium-chain alcohol dehydrogenases, catalytic domain"/>
    <property type="match status" value="1"/>
</dbReference>
<keyword evidence="6" id="KW-0520">NAD</keyword>
<dbReference type="InterPro" id="IPR020843">
    <property type="entry name" value="ER"/>
</dbReference>
<dbReference type="InterPro" id="IPR045306">
    <property type="entry name" value="SDH-like"/>
</dbReference>
<dbReference type="SUPFAM" id="SSF50129">
    <property type="entry name" value="GroES-like"/>
    <property type="match status" value="1"/>
</dbReference>
<keyword evidence="4" id="KW-0862">Zinc</keyword>
<comment type="similarity">
    <text evidence="2">Belongs to the zinc-containing alcohol dehydrogenase family.</text>
</comment>
<dbReference type="EMBL" id="JAQQPM010000001">
    <property type="protein sequence ID" value="KAK2067336.1"/>
    <property type="molecule type" value="Genomic_DNA"/>
</dbReference>
<evidence type="ECO:0000256" key="2">
    <source>
        <dbReference type="ARBA" id="ARBA00008072"/>
    </source>
</evidence>
<dbReference type="AlphaFoldDB" id="A0AAD9MBX1"/>
<evidence type="ECO:0000256" key="5">
    <source>
        <dbReference type="ARBA" id="ARBA00023002"/>
    </source>
</evidence>
<keyword evidence="5" id="KW-0560">Oxidoreductase</keyword>
<dbReference type="CDD" id="cd05285">
    <property type="entry name" value="sorbitol_DH"/>
    <property type="match status" value="1"/>
</dbReference>
<reference evidence="8" key="1">
    <citation type="journal article" date="2023" name="Mol. Plant Microbe Interact.">
        <title>Elucidating the Obligate Nature and Biological Capacity of an Invasive Fungal Corn Pathogen.</title>
        <authorList>
            <person name="MacCready J.S."/>
            <person name="Roggenkamp E.M."/>
            <person name="Gdanetz K."/>
            <person name="Chilvers M.I."/>
        </authorList>
    </citation>
    <scope>NUCLEOTIDE SEQUENCE</scope>
    <source>
        <strain evidence="8">PM02</strain>
    </source>
</reference>
<accession>A0AAD9MBX1</accession>
<dbReference type="PANTHER" id="PTHR43161">
    <property type="entry name" value="SORBITOL DEHYDROGENASE"/>
    <property type="match status" value="1"/>
</dbReference>
<comment type="cofactor">
    <cofactor evidence="1">
        <name>Zn(2+)</name>
        <dbReference type="ChEBI" id="CHEBI:29105"/>
    </cofactor>
</comment>
<evidence type="ECO:0000256" key="1">
    <source>
        <dbReference type="ARBA" id="ARBA00001947"/>
    </source>
</evidence>
<dbReference type="SMART" id="SM00829">
    <property type="entry name" value="PKS_ER"/>
    <property type="match status" value="1"/>
</dbReference>
<dbReference type="Gene3D" id="3.40.50.720">
    <property type="entry name" value="NAD(P)-binding Rossmann-like Domain"/>
    <property type="match status" value="1"/>
</dbReference>
<evidence type="ECO:0000313" key="8">
    <source>
        <dbReference type="EMBL" id="KAK2067336.1"/>
    </source>
</evidence>
<evidence type="ECO:0000256" key="4">
    <source>
        <dbReference type="ARBA" id="ARBA00022833"/>
    </source>
</evidence>
<evidence type="ECO:0000256" key="3">
    <source>
        <dbReference type="ARBA" id="ARBA00022723"/>
    </source>
</evidence>
<evidence type="ECO:0000256" key="6">
    <source>
        <dbReference type="ARBA" id="ARBA00023027"/>
    </source>
</evidence>
<dbReference type="InterPro" id="IPR013154">
    <property type="entry name" value="ADH-like_N"/>
</dbReference>
<evidence type="ECO:0000259" key="7">
    <source>
        <dbReference type="SMART" id="SM00829"/>
    </source>
</evidence>
<dbReference type="Pfam" id="PF08240">
    <property type="entry name" value="ADH_N"/>
    <property type="match status" value="1"/>
</dbReference>
<dbReference type="GO" id="GO:0006062">
    <property type="term" value="P:sorbitol catabolic process"/>
    <property type="evidence" value="ECO:0007669"/>
    <property type="project" value="TreeGrafter"/>
</dbReference>
<gene>
    <name evidence="8" type="ORF">P8C59_001087</name>
</gene>
<evidence type="ECO:0000313" key="9">
    <source>
        <dbReference type="Proteomes" id="UP001217918"/>
    </source>
</evidence>
<dbReference type="SUPFAM" id="SSF51735">
    <property type="entry name" value="NAD(P)-binding Rossmann-fold domains"/>
    <property type="match status" value="1"/>
</dbReference>
<dbReference type="InterPro" id="IPR036291">
    <property type="entry name" value="NAD(P)-bd_dom_sf"/>
</dbReference>
<dbReference type="InterPro" id="IPR011032">
    <property type="entry name" value="GroES-like_sf"/>
</dbReference>
<dbReference type="GO" id="GO:0003939">
    <property type="term" value="F:L-iditol 2-dehydrogenase (NAD+) activity"/>
    <property type="evidence" value="ECO:0007669"/>
    <property type="project" value="TreeGrafter"/>
</dbReference>
<protein>
    <recommendedName>
        <fullName evidence="7">Enoyl reductase (ER) domain-containing protein</fullName>
    </recommendedName>
</protein>
<dbReference type="Proteomes" id="UP001217918">
    <property type="component" value="Unassembled WGS sequence"/>
</dbReference>
<sequence length="376" mass="39754">MADSISVKASVLHGPRDLRVQDRTLPPLAAGHVRVAVKATGLCGSDLHYFRHYRNGDILVREPLTLGHESAGIVTAVGPGPVAALQVGDRVALEVGLPCAACDLCAAGRYNICRAIQFRSSAKAYPHAQGTLQEEIVHPAQWCHKCPLSVALHAADRAAPLPPGATVLVLGAGAVGLLCAAVSRARGAAAVVVADLQPDRLGFAVAHGFADAAVVVPPRRPDSVDAGLAWAREVADLVRSTPVRRRRRDAEPEPEEVGEVHATFECTGVESCMQTAMYATAPGGKVLVIGMGTPVQTLPVAAASLREVDLVGVFRYAHTYPGAIELLASRDPLLPDLTKLITQRYSGIDNIHKAFDMAARVKDDEGKLVLKVMIDM</sequence>
<dbReference type="InterPro" id="IPR013149">
    <property type="entry name" value="ADH-like_C"/>
</dbReference>
<dbReference type="PANTHER" id="PTHR43161:SF25">
    <property type="entry name" value="ALCOHOL DEHYDROGENASE, PUTATIVE (AFU_ORTHOLOGUE AFUA_1G14390)-RELATED"/>
    <property type="match status" value="1"/>
</dbReference>
<keyword evidence="9" id="KW-1185">Reference proteome</keyword>
<organism evidence="8 9">
    <name type="scientific">Phyllachora maydis</name>
    <dbReference type="NCBI Taxonomy" id="1825666"/>
    <lineage>
        <taxon>Eukaryota</taxon>
        <taxon>Fungi</taxon>
        <taxon>Dikarya</taxon>
        <taxon>Ascomycota</taxon>
        <taxon>Pezizomycotina</taxon>
        <taxon>Sordariomycetes</taxon>
        <taxon>Sordariomycetidae</taxon>
        <taxon>Phyllachorales</taxon>
        <taxon>Phyllachoraceae</taxon>
        <taxon>Phyllachora</taxon>
    </lineage>
</organism>
<name>A0AAD9MBX1_9PEZI</name>